<feature type="domain" description="Rhamnogalacturonase A/B/Epimerase-like pectate lyase" evidence="3">
    <location>
        <begin position="101"/>
        <end position="328"/>
    </location>
</feature>
<dbReference type="InterPro" id="IPR011050">
    <property type="entry name" value="Pectin_lyase_fold/virulence"/>
</dbReference>
<keyword evidence="5" id="KW-1185">Reference proteome</keyword>
<keyword evidence="2" id="KW-0732">Signal</keyword>
<name>A0A0F4GUC5_9PEZI</name>
<evidence type="ECO:0000313" key="4">
    <source>
        <dbReference type="EMBL" id="KJY00663.1"/>
    </source>
</evidence>
<protein>
    <submittedName>
        <fullName evidence="4">Glycoside hydrolase family 55 protein</fullName>
    </submittedName>
</protein>
<dbReference type="InterPro" id="IPR024535">
    <property type="entry name" value="RHGA/B-epi-like_pectate_lyase"/>
</dbReference>
<evidence type="ECO:0000256" key="1">
    <source>
        <dbReference type="SAM" id="MobiDB-lite"/>
    </source>
</evidence>
<evidence type="ECO:0000256" key="2">
    <source>
        <dbReference type="SAM" id="SignalP"/>
    </source>
</evidence>
<reference evidence="4 5" key="1">
    <citation type="submission" date="2015-03" db="EMBL/GenBank/DDBJ databases">
        <title>RNA-seq based gene annotation and comparative genomics of four Zymoseptoria species reveal species-specific pathogenicity related genes and transposable element activity.</title>
        <authorList>
            <person name="Grandaubert J."/>
            <person name="Bhattacharyya A."/>
            <person name="Stukenbrock E.H."/>
        </authorList>
    </citation>
    <scope>NUCLEOTIDE SEQUENCE [LARGE SCALE GENOMIC DNA]</scope>
    <source>
        <strain evidence="4 5">Zb18110</strain>
    </source>
</reference>
<evidence type="ECO:0000259" key="3">
    <source>
        <dbReference type="Pfam" id="PF12708"/>
    </source>
</evidence>
<dbReference type="OrthoDB" id="1046782at2759"/>
<dbReference type="EMBL" id="LAFY01000311">
    <property type="protein sequence ID" value="KJY00663.1"/>
    <property type="molecule type" value="Genomic_DNA"/>
</dbReference>
<dbReference type="Proteomes" id="UP000033647">
    <property type="component" value="Unassembled WGS sequence"/>
</dbReference>
<keyword evidence="4" id="KW-0378">Hydrolase</keyword>
<dbReference type="CDD" id="cd23668">
    <property type="entry name" value="GH55_beta13glucanase-like"/>
    <property type="match status" value="1"/>
</dbReference>
<dbReference type="Pfam" id="PF12708">
    <property type="entry name" value="Pect-lyase_RHGA_epim"/>
    <property type="match status" value="2"/>
</dbReference>
<dbReference type="PANTHER" id="PTHR33928">
    <property type="entry name" value="POLYGALACTURONASE QRT3"/>
    <property type="match status" value="1"/>
</dbReference>
<accession>A0A0F4GUC5</accession>
<dbReference type="SUPFAM" id="SSF51126">
    <property type="entry name" value="Pectin lyase-like"/>
    <property type="match status" value="2"/>
</dbReference>
<dbReference type="STRING" id="1047168.A0A0F4GUC5"/>
<proteinExistence type="predicted"/>
<dbReference type="InterPro" id="IPR012334">
    <property type="entry name" value="Pectin_lyas_fold"/>
</dbReference>
<feature type="domain" description="Rhamnogalacturonase A/B/Epimerase-like pectate lyase" evidence="3">
    <location>
        <begin position="454"/>
        <end position="526"/>
    </location>
</feature>
<feature type="chain" id="PRO_5002469217" evidence="2">
    <location>
        <begin position="19"/>
        <end position="835"/>
    </location>
</feature>
<gene>
    <name evidence="4" type="ORF">TI39_contig319g00005</name>
</gene>
<evidence type="ECO:0000313" key="5">
    <source>
        <dbReference type="Proteomes" id="UP000033647"/>
    </source>
</evidence>
<dbReference type="AlphaFoldDB" id="A0A0F4GUC5"/>
<dbReference type="InterPro" id="IPR039279">
    <property type="entry name" value="QRT3-like"/>
</dbReference>
<feature type="region of interest" description="Disordered" evidence="1">
    <location>
        <begin position="413"/>
        <end position="434"/>
    </location>
</feature>
<feature type="signal peptide" evidence="2">
    <location>
        <begin position="1"/>
        <end position="18"/>
    </location>
</feature>
<organism evidence="4 5">
    <name type="scientific">Zymoseptoria brevis</name>
    <dbReference type="NCBI Taxonomy" id="1047168"/>
    <lineage>
        <taxon>Eukaryota</taxon>
        <taxon>Fungi</taxon>
        <taxon>Dikarya</taxon>
        <taxon>Ascomycota</taxon>
        <taxon>Pezizomycotina</taxon>
        <taxon>Dothideomycetes</taxon>
        <taxon>Dothideomycetidae</taxon>
        <taxon>Mycosphaerellales</taxon>
        <taxon>Mycosphaerellaceae</taxon>
        <taxon>Zymoseptoria</taxon>
    </lineage>
</organism>
<dbReference type="Gene3D" id="2.160.20.10">
    <property type="entry name" value="Single-stranded right-handed beta-helix, Pectin lyase-like"/>
    <property type="match status" value="2"/>
</dbReference>
<comment type="caution">
    <text evidence="4">The sequence shown here is derived from an EMBL/GenBank/DDBJ whole genome shotgun (WGS) entry which is preliminary data.</text>
</comment>
<dbReference type="GO" id="GO:0004650">
    <property type="term" value="F:polygalacturonase activity"/>
    <property type="evidence" value="ECO:0007669"/>
    <property type="project" value="InterPro"/>
</dbReference>
<dbReference type="PANTHER" id="PTHR33928:SF2">
    <property type="entry name" value="PECTATE LYASE SUPERFAMILY PROTEIN DOMAIN-CONTAINING PROTEIN-RELATED"/>
    <property type="match status" value="1"/>
</dbReference>
<feature type="compositionally biased region" description="Polar residues" evidence="1">
    <location>
        <begin position="413"/>
        <end position="433"/>
    </location>
</feature>
<sequence>MHFSQWLLPLLAASSTNAQIFIPQAVQQLQQQALSTFSNYTNYNGPSTSALNALRPNTQSQMQVQSQSISAAAASCDFWMESIGHRGVAAFNSNPTGYQVFRNVKIFGAKGDGVTDDTAAINAAISSGSRCAPGSCGSTTTTPAVVYFPAGTYIVSASIIQYYYTNLIGNPLPGCMPVIKASPRFSGGLGVIDSNPYQAGGALGYGATNVFWRQIRNLVIDMTAVPASSAITGLHWPSSQATSLQNLVFKMSSASGTQHQGIFCESGSGGFMNDLIFYGGRYGANWGNQQFTTRNLTFYNAQTAINQIWDWGWTYQNININNCSIGLDMSGLDTNGAQPVGSVTFIDSTITNTAVGIKTARSSSSQPNAGGSLVVENVRLSNVRTAIQGPGGALVGAVSSIVGFLQGNTYTPTGPNKAQGSFTPNSRPSSLLQSDGKYYQKSKPQYERLSTSSFLSARSAGATGNGRTDDTTALQNAINSAKSQGKVLYLDHGDYLVSKTIYIPAGSKIVGEVFPVILSTGNFFNNVSNPQPVVKIGDTGESGSIEWSDTIVSTQGKQVGAILIQYNLVAPAGTPSGLWDVHTRIGGFAGSNLSLANCPKTPGTTASVSTINANCISGYLQLHINRNSAGLYLENVWLWTADHDVEDNALRQITIYTGRGLLDQSTNGPVWMVGTGVEHNQRYQYQFGGANNVYAGQIQTETAYYQANPNARLPFPVVTALNDPQYPSNDFITDGDKSNIPAANGWGLRVANSGNIFIYGAGEYSFFNNYSTSCSDQGSGAVCQSRITSIENSKINIYNHNTVGTRFPLSLNGVNQIRWSDNQNGFIQTEALFRN</sequence>
<dbReference type="FunFam" id="2.160.20.10:FF:000023">
    <property type="entry name" value="Exo-beta-1,3-glucanase Exg0"/>
    <property type="match status" value="1"/>
</dbReference>